<name>A0A4U8UWZ3_STECR</name>
<feature type="signal peptide" evidence="2">
    <location>
        <begin position="1"/>
        <end position="21"/>
    </location>
</feature>
<reference evidence="3 4" key="2">
    <citation type="journal article" date="2019" name="G3 (Bethesda)">
        <title>Hybrid Assembly of the Genome of the Entomopathogenic Nematode Steinernema carpocapsae Identifies the X-Chromosome.</title>
        <authorList>
            <person name="Serra L."/>
            <person name="Macchietto M."/>
            <person name="Macias-Munoz A."/>
            <person name="McGill C.J."/>
            <person name="Rodriguez I.M."/>
            <person name="Rodriguez B."/>
            <person name="Murad R."/>
            <person name="Mortazavi A."/>
        </authorList>
    </citation>
    <scope>NUCLEOTIDE SEQUENCE [LARGE SCALE GENOMIC DNA]</scope>
    <source>
        <strain evidence="3 4">ALL</strain>
    </source>
</reference>
<accession>A0A4U8UWZ3</accession>
<feature type="region of interest" description="Disordered" evidence="1">
    <location>
        <begin position="84"/>
        <end position="174"/>
    </location>
</feature>
<keyword evidence="2" id="KW-0732">Signal</keyword>
<feature type="compositionally biased region" description="Acidic residues" evidence="1">
    <location>
        <begin position="91"/>
        <end position="100"/>
    </location>
</feature>
<dbReference type="Proteomes" id="UP000298663">
    <property type="component" value="Chromosome X"/>
</dbReference>
<evidence type="ECO:0000256" key="1">
    <source>
        <dbReference type="SAM" id="MobiDB-lite"/>
    </source>
</evidence>
<feature type="compositionally biased region" description="Basic and acidic residues" evidence="1">
    <location>
        <begin position="124"/>
        <end position="141"/>
    </location>
</feature>
<evidence type="ECO:0000256" key="2">
    <source>
        <dbReference type="SAM" id="SignalP"/>
    </source>
</evidence>
<dbReference type="EMBL" id="CM016762">
    <property type="protein sequence ID" value="TMS37941.1"/>
    <property type="molecule type" value="Genomic_DNA"/>
</dbReference>
<dbReference type="EMBL" id="AZBU02000001">
    <property type="protein sequence ID" value="TMS37941.1"/>
    <property type="molecule type" value="Genomic_DNA"/>
</dbReference>
<proteinExistence type="predicted"/>
<feature type="region of interest" description="Disordered" evidence="1">
    <location>
        <begin position="199"/>
        <end position="247"/>
    </location>
</feature>
<feature type="compositionally biased region" description="Basic residues" evidence="1">
    <location>
        <begin position="205"/>
        <end position="214"/>
    </location>
</feature>
<feature type="compositionally biased region" description="Basic and acidic residues" evidence="1">
    <location>
        <begin position="101"/>
        <end position="115"/>
    </location>
</feature>
<keyword evidence="4" id="KW-1185">Reference proteome</keyword>
<dbReference type="OrthoDB" id="10614803at2759"/>
<comment type="caution">
    <text evidence="3">The sequence shown here is derived from an EMBL/GenBank/DDBJ whole genome shotgun (WGS) entry which is preliminary data.</text>
</comment>
<evidence type="ECO:0000313" key="3">
    <source>
        <dbReference type="EMBL" id="TMS37941.1"/>
    </source>
</evidence>
<feature type="compositionally biased region" description="Acidic residues" evidence="1">
    <location>
        <begin position="233"/>
        <end position="247"/>
    </location>
</feature>
<protein>
    <submittedName>
        <fullName evidence="3">Uncharacterized protein</fullName>
    </submittedName>
</protein>
<organism evidence="3 4">
    <name type="scientific">Steinernema carpocapsae</name>
    <name type="common">Entomopathogenic nematode</name>
    <dbReference type="NCBI Taxonomy" id="34508"/>
    <lineage>
        <taxon>Eukaryota</taxon>
        <taxon>Metazoa</taxon>
        <taxon>Ecdysozoa</taxon>
        <taxon>Nematoda</taxon>
        <taxon>Chromadorea</taxon>
        <taxon>Rhabditida</taxon>
        <taxon>Tylenchina</taxon>
        <taxon>Panagrolaimomorpha</taxon>
        <taxon>Strongyloidoidea</taxon>
        <taxon>Steinernematidae</taxon>
        <taxon>Steinernema</taxon>
    </lineage>
</organism>
<feature type="chain" id="PRO_5020547639" evidence="2">
    <location>
        <begin position="22"/>
        <end position="247"/>
    </location>
</feature>
<reference evidence="3 4" key="1">
    <citation type="journal article" date="2015" name="Genome Biol.">
        <title>Comparative genomics of Steinernema reveals deeply conserved gene regulatory networks.</title>
        <authorList>
            <person name="Dillman A.R."/>
            <person name="Macchietto M."/>
            <person name="Porter C.F."/>
            <person name="Rogers A."/>
            <person name="Williams B."/>
            <person name="Antoshechkin I."/>
            <person name="Lee M.M."/>
            <person name="Goodwin Z."/>
            <person name="Lu X."/>
            <person name="Lewis E.E."/>
            <person name="Goodrich-Blair H."/>
            <person name="Stock S.P."/>
            <person name="Adams B.J."/>
            <person name="Sternberg P.W."/>
            <person name="Mortazavi A."/>
        </authorList>
    </citation>
    <scope>NUCLEOTIDE SEQUENCE [LARGE SCALE GENOMIC DNA]</scope>
    <source>
        <strain evidence="3 4">ALL</strain>
    </source>
</reference>
<sequence length="247" mass="27588">MFRSATTLFCCLLILFSLTHGEEEVTIHAADHQATDSAVVEDKRDVAAVTHNAEIEKRHAGHEDSAESHDESTVAVVAEVLKREAEHESAEKEEETPEEHEEQHSGEHAVEKRDVFDEDSVNDVTKEDENLVKRETKHEESAETSPAAEAEELRDRRGAEATLELEPSRARRYAAPDSASYVGFENVKKYCRRRISGALREKRVSRAGSSHKARPSAISRAHNTNSNVGEAQPNEEEEGEDTEGEYD</sequence>
<gene>
    <name evidence="3" type="ORF">L596_004773</name>
</gene>
<evidence type="ECO:0000313" key="4">
    <source>
        <dbReference type="Proteomes" id="UP000298663"/>
    </source>
</evidence>
<dbReference type="AlphaFoldDB" id="A0A4U8UWZ3"/>